<name>A0A1W6L843_9BURK</name>
<dbReference type="KEGG" id="rgu:A4W93_11005"/>
<dbReference type="EMBL" id="CP015118">
    <property type="protein sequence ID" value="ARN20386.1"/>
    <property type="molecule type" value="Genomic_DNA"/>
</dbReference>
<sequence>MPVTKPTPFTALGRLALATVKLARAPFARREDGGGPEQGFGFLPTVPSGRSVPLPVLALTRLLDQHPSARHRLKHLALIETSCRLSPGDPLAHVPPRTLEIAIRQLEPVVDQHHGLHVLRLQLERRLQHHRARVDAALALDDRRWRPDAAASTFGPLELDGNGQLAFAETLPLETTARG</sequence>
<gene>
    <name evidence="1" type="ORF">A4W93_11005</name>
</gene>
<reference evidence="1 2" key="1">
    <citation type="submission" date="2016-04" db="EMBL/GenBank/DDBJ databases">
        <title>Complete genome sequence of natural rubber-degrading, novel Gram-negative bacterium, Rhizobacter gummiphilus strain NS21.</title>
        <authorList>
            <person name="Tabata M."/>
            <person name="Kasai D."/>
            <person name="Fukuda M."/>
        </authorList>
    </citation>
    <scope>NUCLEOTIDE SEQUENCE [LARGE SCALE GENOMIC DNA]</scope>
    <source>
        <strain evidence="1 2">NS21</strain>
    </source>
</reference>
<evidence type="ECO:0000313" key="2">
    <source>
        <dbReference type="Proteomes" id="UP000193427"/>
    </source>
</evidence>
<dbReference type="AlphaFoldDB" id="A0A1W6L843"/>
<dbReference type="STRING" id="946333.A4W93_11005"/>
<evidence type="ECO:0000313" key="1">
    <source>
        <dbReference type="EMBL" id="ARN20386.1"/>
    </source>
</evidence>
<dbReference type="Proteomes" id="UP000193427">
    <property type="component" value="Chromosome"/>
</dbReference>
<accession>A0A1W6L843</accession>
<proteinExistence type="predicted"/>
<protein>
    <submittedName>
        <fullName evidence="1">Uncharacterized protein</fullName>
    </submittedName>
</protein>
<keyword evidence="2" id="KW-1185">Reference proteome</keyword>
<organism evidence="1 2">
    <name type="scientific">Piscinibacter gummiphilus</name>
    <dbReference type="NCBI Taxonomy" id="946333"/>
    <lineage>
        <taxon>Bacteria</taxon>
        <taxon>Pseudomonadati</taxon>
        <taxon>Pseudomonadota</taxon>
        <taxon>Betaproteobacteria</taxon>
        <taxon>Burkholderiales</taxon>
        <taxon>Sphaerotilaceae</taxon>
        <taxon>Piscinibacter</taxon>
    </lineage>
</organism>